<organism evidence="1 2">
    <name type="scientific">Pygoscelis adeliae</name>
    <name type="common">Adelie penguin</name>
    <dbReference type="NCBI Taxonomy" id="9238"/>
    <lineage>
        <taxon>Eukaryota</taxon>
        <taxon>Metazoa</taxon>
        <taxon>Chordata</taxon>
        <taxon>Craniata</taxon>
        <taxon>Vertebrata</taxon>
        <taxon>Euteleostomi</taxon>
        <taxon>Archelosauria</taxon>
        <taxon>Archosauria</taxon>
        <taxon>Dinosauria</taxon>
        <taxon>Saurischia</taxon>
        <taxon>Theropoda</taxon>
        <taxon>Coelurosauria</taxon>
        <taxon>Aves</taxon>
        <taxon>Neognathae</taxon>
        <taxon>Neoaves</taxon>
        <taxon>Aequornithes</taxon>
        <taxon>Sphenisciformes</taxon>
        <taxon>Spheniscidae</taxon>
        <taxon>Pygoscelis</taxon>
    </lineage>
</organism>
<dbReference type="Proteomes" id="UP000054081">
    <property type="component" value="Unassembled WGS sequence"/>
</dbReference>
<keyword evidence="2" id="KW-1185">Reference proteome</keyword>
<dbReference type="PANTHER" id="PTHR13608">
    <property type="entry name" value="ARMADILLO-LIKE HELICAL DOMAIN-CONTAINING PROTEIN 3"/>
    <property type="match status" value="1"/>
</dbReference>
<dbReference type="GO" id="GO:0005829">
    <property type="term" value="C:cytosol"/>
    <property type="evidence" value="ECO:0007669"/>
    <property type="project" value="TreeGrafter"/>
</dbReference>
<sequence>QVNLEYLEGKLEALDGEELMKIKDNINCLFQHCIQALGEEHPIRVVNALQVPC</sequence>
<proteinExistence type="predicted"/>
<evidence type="ECO:0000313" key="1">
    <source>
        <dbReference type="EMBL" id="KFW61323.1"/>
    </source>
</evidence>
<evidence type="ECO:0000313" key="2">
    <source>
        <dbReference type="Proteomes" id="UP000054081"/>
    </source>
</evidence>
<feature type="non-terminal residue" evidence="1">
    <location>
        <position position="53"/>
    </location>
</feature>
<accession>A0A093N8H6</accession>
<reference evidence="1 2" key="1">
    <citation type="submission" date="2014-04" db="EMBL/GenBank/DDBJ databases">
        <title>Genome evolution of avian class.</title>
        <authorList>
            <person name="Zhang G."/>
            <person name="Li C."/>
        </authorList>
    </citation>
    <scope>NUCLEOTIDE SEQUENCE [LARGE SCALE GENOMIC DNA]</scope>
    <source>
        <strain evidence="1">BGI_AS28</strain>
    </source>
</reference>
<dbReference type="InterPro" id="IPR039868">
    <property type="entry name" value="ARMD3-like"/>
</dbReference>
<dbReference type="AlphaFoldDB" id="A0A093N8H6"/>
<dbReference type="PANTHER" id="PTHR13608:SF3">
    <property type="entry name" value="ARMADILLO-LIKE HELICAL DOMAIN-CONTAINING PROTEIN 3"/>
    <property type="match status" value="1"/>
</dbReference>
<feature type="non-terminal residue" evidence="1">
    <location>
        <position position="1"/>
    </location>
</feature>
<gene>
    <name evidence="1" type="ORF">AS28_03643</name>
</gene>
<name>A0A093N8H6_PYGAD</name>
<dbReference type="EMBL" id="KL224583">
    <property type="protein sequence ID" value="KFW61323.1"/>
    <property type="molecule type" value="Genomic_DNA"/>
</dbReference>
<protein>
    <submittedName>
        <fullName evidence="1">UPF0668 protein C10orf76</fullName>
    </submittedName>
</protein>